<evidence type="ECO:0000256" key="1">
    <source>
        <dbReference type="SAM" id="Phobius"/>
    </source>
</evidence>
<gene>
    <name evidence="2" type="ORF">DPMN_102515</name>
</gene>
<name>A0A9D4RAY1_DREPO</name>
<evidence type="ECO:0000313" key="3">
    <source>
        <dbReference type="Proteomes" id="UP000828390"/>
    </source>
</evidence>
<feature type="transmembrane region" description="Helical" evidence="1">
    <location>
        <begin position="46"/>
        <end position="67"/>
    </location>
</feature>
<accession>A0A9D4RAY1</accession>
<evidence type="ECO:0000313" key="2">
    <source>
        <dbReference type="EMBL" id="KAH3859695.1"/>
    </source>
</evidence>
<keyword evidence="1" id="KW-0812">Transmembrane</keyword>
<proteinExistence type="predicted"/>
<keyword evidence="1" id="KW-1133">Transmembrane helix</keyword>
<dbReference type="AlphaFoldDB" id="A0A9D4RAY1"/>
<keyword evidence="1" id="KW-0472">Membrane</keyword>
<organism evidence="2 3">
    <name type="scientific">Dreissena polymorpha</name>
    <name type="common">Zebra mussel</name>
    <name type="synonym">Mytilus polymorpha</name>
    <dbReference type="NCBI Taxonomy" id="45954"/>
    <lineage>
        <taxon>Eukaryota</taxon>
        <taxon>Metazoa</taxon>
        <taxon>Spiralia</taxon>
        <taxon>Lophotrochozoa</taxon>
        <taxon>Mollusca</taxon>
        <taxon>Bivalvia</taxon>
        <taxon>Autobranchia</taxon>
        <taxon>Heteroconchia</taxon>
        <taxon>Euheterodonta</taxon>
        <taxon>Imparidentia</taxon>
        <taxon>Neoheterodontei</taxon>
        <taxon>Myida</taxon>
        <taxon>Dreissenoidea</taxon>
        <taxon>Dreissenidae</taxon>
        <taxon>Dreissena</taxon>
    </lineage>
</organism>
<keyword evidence="3" id="KW-1185">Reference proteome</keyword>
<reference evidence="2" key="2">
    <citation type="submission" date="2020-11" db="EMBL/GenBank/DDBJ databases">
        <authorList>
            <person name="McCartney M.A."/>
            <person name="Auch B."/>
            <person name="Kono T."/>
            <person name="Mallez S."/>
            <person name="Becker A."/>
            <person name="Gohl D.M."/>
            <person name="Silverstein K.A.T."/>
            <person name="Koren S."/>
            <person name="Bechman K.B."/>
            <person name="Herman A."/>
            <person name="Abrahante J.E."/>
            <person name="Garbe J."/>
        </authorList>
    </citation>
    <scope>NUCLEOTIDE SEQUENCE</scope>
    <source>
        <strain evidence="2">Duluth1</strain>
        <tissue evidence="2">Whole animal</tissue>
    </source>
</reference>
<reference evidence="2" key="1">
    <citation type="journal article" date="2019" name="bioRxiv">
        <title>The Genome of the Zebra Mussel, Dreissena polymorpha: A Resource for Invasive Species Research.</title>
        <authorList>
            <person name="McCartney M.A."/>
            <person name="Auch B."/>
            <person name="Kono T."/>
            <person name="Mallez S."/>
            <person name="Zhang Y."/>
            <person name="Obille A."/>
            <person name="Becker A."/>
            <person name="Abrahante J.E."/>
            <person name="Garbe J."/>
            <person name="Badalamenti J.P."/>
            <person name="Herman A."/>
            <person name="Mangelson H."/>
            <person name="Liachko I."/>
            <person name="Sullivan S."/>
            <person name="Sone E.D."/>
            <person name="Koren S."/>
            <person name="Silverstein K.A.T."/>
            <person name="Beckman K.B."/>
            <person name="Gohl D.M."/>
        </authorList>
    </citation>
    <scope>NUCLEOTIDE SEQUENCE</scope>
    <source>
        <strain evidence="2">Duluth1</strain>
        <tissue evidence="2">Whole animal</tissue>
    </source>
</reference>
<dbReference type="EMBL" id="JAIWYP010000003">
    <property type="protein sequence ID" value="KAH3859695.1"/>
    <property type="molecule type" value="Genomic_DNA"/>
</dbReference>
<comment type="caution">
    <text evidence="2">The sequence shown here is derived from an EMBL/GenBank/DDBJ whole genome shotgun (WGS) entry which is preliminary data.</text>
</comment>
<dbReference type="Proteomes" id="UP000828390">
    <property type="component" value="Unassembled WGS sequence"/>
</dbReference>
<sequence>MNQVGVKYQDFHDVERPHNLLSIHTPRPQIDAGGPHIPKVWPIRKAFYVTLCVQIHLLTKFLMLCFASNMNGSKFERAITLTYRLIDEICGWERNLQHLTKFVYWKIDNLKAWLLLER</sequence>
<protein>
    <submittedName>
        <fullName evidence="2">Uncharacterized protein</fullName>
    </submittedName>
</protein>